<dbReference type="KEGG" id="lth:KLTH0B10164g"/>
<sequence>MMFAAFSPSKIAMYRFFVFGLSFLAIAASFPLYKRADLDVDILQFALTLERLENKFYKEALSMWSVDDFVDANFTEDFYTQLKYIAHDEEAHLLFLEQVIKAAGAEPVQACTYNLPLDSPVSFVQSIAAFEGVGVSAYLGAASLISSKKYLTAAGSILSTEAIHQAAARNAIGEIPMANPFATPLSANAIYSIASKFIKSCPANNTKLPFKAYPELLVTQGLPTAMNSSITFASNGTLPNSTQIYVTFVSGLDVIPVVGSRNGSSIRATVPEDVSGQSYVFLTTGNSSNLTDSNILYGPAIIEVTPSSPTFNVSIF</sequence>
<evidence type="ECO:0000313" key="1">
    <source>
        <dbReference type="EMBL" id="CAR21788.1"/>
    </source>
</evidence>
<dbReference type="InterPro" id="IPR009078">
    <property type="entry name" value="Ferritin-like_SF"/>
</dbReference>
<keyword evidence="2" id="KW-1185">Reference proteome</keyword>
<reference evidence="1 2" key="1">
    <citation type="journal article" date="2009" name="Genome Res.">
        <title>Comparative genomics of protoploid Saccharomycetaceae.</title>
        <authorList>
            <consortium name="The Genolevures Consortium"/>
            <person name="Souciet J.-L."/>
            <person name="Dujon B."/>
            <person name="Gaillardin C."/>
            <person name="Johnston M."/>
            <person name="Baret P.V."/>
            <person name="Cliften P."/>
            <person name="Sherman D.J."/>
            <person name="Weissenbach J."/>
            <person name="Westhof E."/>
            <person name="Wincker P."/>
            <person name="Jubin C."/>
            <person name="Poulain J."/>
            <person name="Barbe V."/>
            <person name="Segurens B."/>
            <person name="Artiguenave F."/>
            <person name="Anthouard V."/>
            <person name="Vacherie B."/>
            <person name="Val M.-E."/>
            <person name="Fulton R.S."/>
            <person name="Minx P."/>
            <person name="Wilson R."/>
            <person name="Durrens P."/>
            <person name="Jean G."/>
            <person name="Marck C."/>
            <person name="Martin T."/>
            <person name="Nikolski M."/>
            <person name="Rolland T."/>
            <person name="Seret M.-L."/>
            <person name="Casaregola S."/>
            <person name="Despons L."/>
            <person name="Fairhead C."/>
            <person name="Fischer G."/>
            <person name="Lafontaine I."/>
            <person name="Leh V."/>
            <person name="Lemaire M."/>
            <person name="de Montigny J."/>
            <person name="Neuveglise C."/>
            <person name="Thierry A."/>
            <person name="Blanc-Lenfle I."/>
            <person name="Bleykasten C."/>
            <person name="Diffels J."/>
            <person name="Fritsch E."/>
            <person name="Frangeul L."/>
            <person name="Goeffon A."/>
            <person name="Jauniaux N."/>
            <person name="Kachouri-Lafond R."/>
            <person name="Payen C."/>
            <person name="Potier S."/>
            <person name="Pribylova L."/>
            <person name="Ozanne C."/>
            <person name="Richard G.-F."/>
            <person name="Sacerdot C."/>
            <person name="Straub M.-L."/>
            <person name="Talla E."/>
        </authorList>
    </citation>
    <scope>NUCLEOTIDE SEQUENCE [LARGE SCALE GENOMIC DNA]</scope>
    <source>
        <strain evidence="2">ATCC 56472 / CBS 6340 / NRRL Y-8284</strain>
    </source>
</reference>
<dbReference type="InterPro" id="IPR039254">
    <property type="entry name" value="Rds1"/>
</dbReference>
<dbReference type="eggNOG" id="ENOG502RXKA">
    <property type="taxonomic scope" value="Eukaryota"/>
</dbReference>
<dbReference type="PANTHER" id="PTHR38705">
    <property type="entry name" value="PROTEIN RDS1"/>
    <property type="match status" value="1"/>
</dbReference>
<dbReference type="Pfam" id="PF13668">
    <property type="entry name" value="Ferritin_2"/>
    <property type="match status" value="1"/>
</dbReference>
<accession>C5DDC7</accession>
<dbReference type="Proteomes" id="UP000002036">
    <property type="component" value="Chromosome B"/>
</dbReference>
<dbReference type="AlphaFoldDB" id="C5DDC7"/>
<dbReference type="Gene3D" id="1.20.1260.10">
    <property type="match status" value="1"/>
</dbReference>
<proteinExistence type="predicted"/>
<dbReference type="InParanoid" id="C5DDC7"/>
<protein>
    <submittedName>
        <fullName evidence="1">KLTH0B10164p</fullName>
    </submittedName>
</protein>
<dbReference type="OrthoDB" id="1001765at2759"/>
<dbReference type="CDD" id="cd00657">
    <property type="entry name" value="Ferritin_like"/>
    <property type="match status" value="1"/>
</dbReference>
<dbReference type="InterPro" id="IPR012347">
    <property type="entry name" value="Ferritin-like"/>
</dbReference>
<organism evidence="1 2">
    <name type="scientific">Lachancea thermotolerans (strain ATCC 56472 / CBS 6340 / NRRL Y-8284)</name>
    <name type="common">Yeast</name>
    <name type="synonym">Kluyveromyces thermotolerans</name>
    <dbReference type="NCBI Taxonomy" id="559295"/>
    <lineage>
        <taxon>Eukaryota</taxon>
        <taxon>Fungi</taxon>
        <taxon>Dikarya</taxon>
        <taxon>Ascomycota</taxon>
        <taxon>Saccharomycotina</taxon>
        <taxon>Saccharomycetes</taxon>
        <taxon>Saccharomycetales</taxon>
        <taxon>Saccharomycetaceae</taxon>
        <taxon>Lachancea</taxon>
    </lineage>
</organism>
<dbReference type="PANTHER" id="PTHR38705:SF1">
    <property type="entry name" value="PROTEIN RDS1"/>
    <property type="match status" value="1"/>
</dbReference>
<dbReference type="OMA" id="ACEYKFP"/>
<gene>
    <name evidence="1" type="ordered locus">KLTH0B10164g</name>
</gene>
<dbReference type="GeneID" id="8291073"/>
<dbReference type="RefSeq" id="XP_002552226.1">
    <property type="nucleotide sequence ID" value="XM_002552180.1"/>
</dbReference>
<dbReference type="SUPFAM" id="SSF47240">
    <property type="entry name" value="Ferritin-like"/>
    <property type="match status" value="1"/>
</dbReference>
<dbReference type="HOGENOM" id="CLU_029630_0_0_1"/>
<evidence type="ECO:0000313" key="2">
    <source>
        <dbReference type="Proteomes" id="UP000002036"/>
    </source>
</evidence>
<dbReference type="STRING" id="559295.C5DDC7"/>
<name>C5DDC7_LACTC</name>
<dbReference type="EMBL" id="CU928166">
    <property type="protein sequence ID" value="CAR21788.1"/>
    <property type="molecule type" value="Genomic_DNA"/>
</dbReference>